<dbReference type="RefSeq" id="WP_180094464.1">
    <property type="nucleotide sequence ID" value="NZ_JACCGK010000016.1"/>
</dbReference>
<gene>
    <name evidence="1" type="ORF">HZU72_17620</name>
</gene>
<organism evidence="1 2">
    <name type="scientific">Vreelandella sedimenti</name>
    <dbReference type="NCBI Taxonomy" id="2729618"/>
    <lineage>
        <taxon>Bacteria</taxon>
        <taxon>Pseudomonadati</taxon>
        <taxon>Pseudomonadota</taxon>
        <taxon>Gammaproteobacteria</taxon>
        <taxon>Oceanospirillales</taxon>
        <taxon>Halomonadaceae</taxon>
        <taxon>Vreelandella</taxon>
    </lineage>
</organism>
<keyword evidence="2" id="KW-1185">Reference proteome</keyword>
<proteinExistence type="predicted"/>
<comment type="caution">
    <text evidence="1">The sequence shown here is derived from an EMBL/GenBank/DDBJ whole genome shotgun (WGS) entry which is preliminary data.</text>
</comment>
<name>A0A7Z0N9P7_9GAMM</name>
<evidence type="ECO:0000313" key="1">
    <source>
        <dbReference type="EMBL" id="NYT74233.1"/>
    </source>
</evidence>
<sequence>MTKPAAKPFVSRASNTSDGMAALTRLPGVIITAFQQWKVIEIIVREYKPKKTHEQDKLHGKWCKEAAAQGDMTAEEYRGYTKLHFGVPILCRDSEEYQAAYERVVAPLPYEEKLQLMQLPFDFAVTRGMTTKQKAEFLDECWRHFTGLGFRLTDPNLKGFNPNEYREVA</sequence>
<dbReference type="AlphaFoldDB" id="A0A7Z0N9P7"/>
<dbReference type="EMBL" id="JACCGK010000016">
    <property type="protein sequence ID" value="NYT74233.1"/>
    <property type="molecule type" value="Genomic_DNA"/>
</dbReference>
<dbReference type="Proteomes" id="UP000520876">
    <property type="component" value="Unassembled WGS sequence"/>
</dbReference>
<accession>A0A7Z0N9P7</accession>
<evidence type="ECO:0000313" key="2">
    <source>
        <dbReference type="Proteomes" id="UP000520876"/>
    </source>
</evidence>
<reference evidence="1 2" key="1">
    <citation type="submission" date="2020-07" db="EMBL/GenBank/DDBJ databases">
        <title>Halomonas sp. QX-2 draft genome sequence.</title>
        <authorList>
            <person name="Qiu X."/>
        </authorList>
    </citation>
    <scope>NUCLEOTIDE SEQUENCE [LARGE SCALE GENOMIC DNA]</scope>
    <source>
        <strain evidence="1 2">QX-2</strain>
    </source>
</reference>
<protein>
    <submittedName>
        <fullName evidence="1">Uncharacterized protein</fullName>
    </submittedName>
</protein>